<gene>
    <name evidence="2" type="primary">uppS</name>
    <name evidence="3" type="ORF">AAY24_01910</name>
</gene>
<feature type="binding site" evidence="2">
    <location>
        <begin position="192"/>
        <end position="194"/>
    </location>
    <ligand>
        <name>substrate</name>
    </ligand>
</feature>
<comment type="similarity">
    <text evidence="2">Belongs to the UPP synthase family.</text>
</comment>
<dbReference type="GO" id="GO:0009252">
    <property type="term" value="P:peptidoglycan biosynthetic process"/>
    <property type="evidence" value="ECO:0007669"/>
    <property type="project" value="UniProtKB-UniRule"/>
</dbReference>
<evidence type="ECO:0000313" key="3">
    <source>
        <dbReference type="EMBL" id="AKH19305.1"/>
    </source>
</evidence>
<dbReference type="GO" id="GO:0000287">
    <property type="term" value="F:magnesium ion binding"/>
    <property type="evidence" value="ECO:0007669"/>
    <property type="project" value="UniProtKB-UniRule"/>
</dbReference>
<feature type="binding site" evidence="2">
    <location>
        <position position="69"/>
    </location>
    <ligand>
        <name>substrate</name>
    </ligand>
</feature>
<keyword evidence="4" id="KW-1185">Reference proteome</keyword>
<dbReference type="CDD" id="cd00475">
    <property type="entry name" value="Cis_IPPS"/>
    <property type="match status" value="1"/>
</dbReference>
<dbReference type="NCBIfam" id="TIGR00055">
    <property type="entry name" value="uppS"/>
    <property type="match status" value="1"/>
</dbReference>
<dbReference type="Gene3D" id="3.40.1180.10">
    <property type="entry name" value="Decaprenyl diphosphate synthase-like"/>
    <property type="match status" value="1"/>
</dbReference>
<comment type="function">
    <text evidence="2">Catalyzes the sequential condensation of isopentenyl diphosphate (IPP) with (2E,6E)-farnesyl diphosphate (E,E-FPP) to yield (2Z,6Z,10Z,14Z,18Z,22Z,26Z,30Z,34E,38E)-undecaprenyl diphosphate (di-trans,octa-cis-UPP). UPP is the precursor of glycosyl carrier lipid in the biosynthesis of bacterial cell wall polysaccharide components such as peptidoglycan and lipopolysaccharide.</text>
</comment>
<feature type="active site" evidence="2">
    <location>
        <position position="18"/>
    </location>
</feature>
<dbReference type="InterPro" id="IPR001441">
    <property type="entry name" value="UPP_synth-like"/>
</dbReference>
<keyword evidence="2" id="KW-0133">Cell shape</keyword>
<dbReference type="AlphaFoldDB" id="A0A0F7JWZ6"/>
<keyword evidence="1 2" id="KW-0808">Transferase</keyword>
<feature type="binding site" evidence="2">
    <location>
        <begin position="19"/>
        <end position="22"/>
    </location>
    <ligand>
        <name>substrate</name>
    </ligand>
</feature>
<feature type="binding site" evidence="2">
    <location>
        <position position="205"/>
    </location>
    <ligand>
        <name>Mg(2+)</name>
        <dbReference type="ChEBI" id="CHEBI:18420"/>
    </ligand>
</feature>
<dbReference type="HAMAP" id="MF_01139">
    <property type="entry name" value="ISPT"/>
    <property type="match status" value="1"/>
</dbReference>
<keyword evidence="2" id="KW-0460">Magnesium</keyword>
<sequence length="252" mass="28239">MEVDGVTRLPRHVAIVMDGNGRWAKQRDLPRHAGHKAGVKSVRASVEQSVKRGIEVLTLFAFSSENWKRPEKEVSLLMDLFMVALQREVKRLKRNNVRLRIIGDRSAFSEKLQQRIAAAEASTADNSGLVLQIAANYGGRWDIVQAVRKLARSVEAGELAADQITESAVASGLSFADLPDPDLFIRTGGEQRISNFMLWQSAYTELYFTDRYWPDFDADAFDAALDFFASRQRRFGMTGEQLPDTATQDLGD</sequence>
<dbReference type="InterPro" id="IPR018520">
    <property type="entry name" value="UPP_synth-like_CS"/>
</dbReference>
<dbReference type="PANTHER" id="PTHR10291:SF0">
    <property type="entry name" value="DEHYDRODOLICHYL DIPHOSPHATE SYNTHASE 2"/>
    <property type="match status" value="1"/>
</dbReference>
<keyword evidence="2" id="KW-0573">Peptidoglycan synthesis</keyword>
<dbReference type="GO" id="GO:0016094">
    <property type="term" value="P:polyprenol biosynthetic process"/>
    <property type="evidence" value="ECO:0007669"/>
    <property type="project" value="TreeGrafter"/>
</dbReference>
<reference evidence="3 4" key="1">
    <citation type="journal article" date="2015" name="Genome Announc.">
        <title>Complete Genome Sequence of Sedimenticola thiotaurini Strain SIP-G1, a Polyphosphate- and Polyhydroxyalkanoate-Accumulating Sulfur-Oxidizing Gammaproteobacterium Isolated from Salt Marsh Sediments.</title>
        <authorList>
            <person name="Flood B.E."/>
            <person name="Jones D.S."/>
            <person name="Bailey J.V."/>
        </authorList>
    </citation>
    <scope>NUCLEOTIDE SEQUENCE [LARGE SCALE GENOMIC DNA]</scope>
    <source>
        <strain evidence="3 4">SIP-G1</strain>
    </source>
</reference>
<feature type="binding site" evidence="2">
    <location>
        <position position="186"/>
    </location>
    <ligand>
        <name>substrate</name>
    </ligand>
</feature>
<dbReference type="OrthoDB" id="4191603at2"/>
<organism evidence="3 4">
    <name type="scientific">Sedimenticola thiotaurini</name>
    <dbReference type="NCBI Taxonomy" id="1543721"/>
    <lineage>
        <taxon>Bacteria</taxon>
        <taxon>Pseudomonadati</taxon>
        <taxon>Pseudomonadota</taxon>
        <taxon>Gammaproteobacteria</taxon>
        <taxon>Chromatiales</taxon>
        <taxon>Sedimenticolaceae</taxon>
        <taxon>Sedimenticola</taxon>
    </lineage>
</organism>
<dbReference type="GO" id="GO:0008834">
    <property type="term" value="F:ditrans,polycis-undecaprenyl-diphosphate synthase [(2E,6E)-farnesyl-diphosphate specific] activity"/>
    <property type="evidence" value="ECO:0007669"/>
    <property type="project" value="UniProtKB-UniRule"/>
</dbReference>
<name>A0A0F7JWZ6_9GAMM</name>
<dbReference type="SUPFAM" id="SSF64005">
    <property type="entry name" value="Undecaprenyl diphosphate synthase"/>
    <property type="match status" value="1"/>
</dbReference>
<feature type="binding site" evidence="2">
    <location>
        <position position="67"/>
    </location>
    <ligand>
        <name>substrate</name>
    </ligand>
</feature>
<dbReference type="EC" id="2.5.1.31" evidence="2"/>
<dbReference type="GO" id="GO:0071555">
    <property type="term" value="P:cell wall organization"/>
    <property type="evidence" value="ECO:0007669"/>
    <property type="project" value="UniProtKB-KW"/>
</dbReference>
<feature type="binding site" evidence="2">
    <location>
        <position position="31"/>
    </location>
    <ligand>
        <name>substrate</name>
    </ligand>
</feature>
<feature type="binding site" evidence="2">
    <location>
        <position position="18"/>
    </location>
    <ligand>
        <name>Mg(2+)</name>
        <dbReference type="ChEBI" id="CHEBI:18420"/>
    </ligand>
</feature>
<dbReference type="PANTHER" id="PTHR10291">
    <property type="entry name" value="DEHYDRODOLICHYL DIPHOSPHATE SYNTHASE FAMILY MEMBER"/>
    <property type="match status" value="1"/>
</dbReference>
<feature type="binding site" evidence="2">
    <location>
        <position position="23"/>
    </location>
    <ligand>
        <name>substrate</name>
    </ligand>
</feature>
<feature type="active site" description="Proton acceptor" evidence="2">
    <location>
        <position position="66"/>
    </location>
</feature>
<keyword evidence="2" id="KW-0961">Cell wall biogenesis/degradation</keyword>
<accession>A0A0F7JWZ6</accession>
<dbReference type="InterPro" id="IPR036424">
    <property type="entry name" value="UPP_synth-like_sf"/>
</dbReference>
<dbReference type="FunFam" id="3.40.1180.10:FF:000001">
    <property type="entry name" value="(2E,6E)-farnesyl-diphosphate-specific ditrans,polycis-undecaprenyl-diphosphate synthase"/>
    <property type="match status" value="1"/>
</dbReference>
<protein>
    <recommendedName>
        <fullName evidence="2">Ditrans,polycis-undecaprenyl-diphosphate synthase ((2E,6E)-farnesyl-diphosphate specific)</fullName>
        <ecNumber evidence="2">2.5.1.31</ecNumber>
    </recommendedName>
    <alternativeName>
        <fullName evidence="2">Ditrans,polycis-undecaprenylcistransferase</fullName>
    </alternativeName>
    <alternativeName>
        <fullName evidence="2">Undecaprenyl diphosphate synthase</fullName>
        <shortName evidence="2">UDS</shortName>
    </alternativeName>
    <alternativeName>
        <fullName evidence="2">Undecaprenyl pyrophosphate synthase</fullName>
        <shortName evidence="2">UPP synthase</shortName>
    </alternativeName>
</protein>
<dbReference type="GO" id="GO:0008360">
    <property type="term" value="P:regulation of cell shape"/>
    <property type="evidence" value="ECO:0007669"/>
    <property type="project" value="UniProtKB-KW"/>
</dbReference>
<comment type="catalytic activity">
    <reaction evidence="2">
        <text>8 isopentenyl diphosphate + (2E,6E)-farnesyl diphosphate = di-trans,octa-cis-undecaprenyl diphosphate + 8 diphosphate</text>
        <dbReference type="Rhea" id="RHEA:27551"/>
        <dbReference type="ChEBI" id="CHEBI:33019"/>
        <dbReference type="ChEBI" id="CHEBI:58405"/>
        <dbReference type="ChEBI" id="CHEBI:128769"/>
        <dbReference type="ChEBI" id="CHEBI:175763"/>
        <dbReference type="EC" id="2.5.1.31"/>
    </reaction>
</comment>
<dbReference type="EMBL" id="CP011412">
    <property type="protein sequence ID" value="AKH19305.1"/>
    <property type="molecule type" value="Genomic_DNA"/>
</dbReference>
<dbReference type="KEGG" id="seds:AAY24_01910"/>
<comment type="cofactor">
    <cofactor evidence="2">
        <name>Mg(2+)</name>
        <dbReference type="ChEBI" id="CHEBI:18420"/>
    </cofactor>
    <text evidence="2">Binds 2 magnesium ions per subunit.</text>
</comment>
<evidence type="ECO:0000256" key="1">
    <source>
        <dbReference type="ARBA" id="ARBA00022679"/>
    </source>
</evidence>
<dbReference type="NCBIfam" id="NF011405">
    <property type="entry name" value="PRK14830.1"/>
    <property type="match status" value="1"/>
</dbReference>
<evidence type="ECO:0000313" key="4">
    <source>
        <dbReference type="Proteomes" id="UP000034410"/>
    </source>
</evidence>
<dbReference type="Proteomes" id="UP000034410">
    <property type="component" value="Chromosome"/>
</dbReference>
<dbReference type="PATRIC" id="fig|1543721.4.peg.406"/>
<dbReference type="Pfam" id="PF01255">
    <property type="entry name" value="Prenyltransf"/>
    <property type="match status" value="1"/>
</dbReference>
<feature type="binding site" evidence="2">
    <location>
        <begin position="63"/>
        <end position="65"/>
    </location>
    <ligand>
        <name>substrate</name>
    </ligand>
</feature>
<feature type="binding site" evidence="2">
    <location>
        <position position="35"/>
    </location>
    <ligand>
        <name>substrate</name>
    </ligand>
</feature>
<evidence type="ECO:0000256" key="2">
    <source>
        <dbReference type="HAMAP-Rule" id="MF_01139"/>
    </source>
</evidence>
<comment type="subunit">
    <text evidence="2">Homodimer.</text>
</comment>
<keyword evidence="2" id="KW-0479">Metal-binding</keyword>
<proteinExistence type="inferred from homology"/>
<dbReference type="PROSITE" id="PS01066">
    <property type="entry name" value="UPP_SYNTHASE"/>
    <property type="match status" value="1"/>
</dbReference>
<dbReference type="GO" id="GO:0005829">
    <property type="term" value="C:cytosol"/>
    <property type="evidence" value="ECO:0007669"/>
    <property type="project" value="TreeGrafter"/>
</dbReference>